<evidence type="ECO:0000313" key="10">
    <source>
        <dbReference type="EMBL" id="KAJ0406651.1"/>
    </source>
</evidence>
<dbReference type="EMBL" id="JAKCXM010000030">
    <property type="protein sequence ID" value="KAJ0406651.1"/>
    <property type="molecule type" value="Genomic_DNA"/>
</dbReference>
<comment type="cofactor">
    <cofactor evidence="8">
        <name>Zn(2+)</name>
        <dbReference type="ChEBI" id="CHEBI:29105"/>
    </cofactor>
    <text evidence="8">Binds 1 zinc ion per subunit.</text>
</comment>
<comment type="caution">
    <text evidence="10">The sequence shown here is derived from an EMBL/GenBank/DDBJ whole genome shotgun (WGS) entry which is preliminary data.</text>
</comment>
<keyword evidence="4 8" id="KW-0479">Metal-binding</keyword>
<dbReference type="SUPFAM" id="SSF51556">
    <property type="entry name" value="Metallo-dependent hydrolases"/>
    <property type="match status" value="1"/>
</dbReference>
<keyword evidence="5 8" id="KW-0378">Hydrolase</keyword>
<evidence type="ECO:0000259" key="9">
    <source>
        <dbReference type="Pfam" id="PF01979"/>
    </source>
</evidence>
<organism evidence="10 11">
    <name type="scientific">Pythium insidiosum</name>
    <name type="common">Pythiosis disease agent</name>
    <dbReference type="NCBI Taxonomy" id="114742"/>
    <lineage>
        <taxon>Eukaryota</taxon>
        <taxon>Sar</taxon>
        <taxon>Stramenopiles</taxon>
        <taxon>Oomycota</taxon>
        <taxon>Peronosporomycetes</taxon>
        <taxon>Pythiales</taxon>
        <taxon>Pythiaceae</taxon>
        <taxon>Pythium</taxon>
    </lineage>
</organism>
<feature type="domain" description="Amidohydrolase-related" evidence="9">
    <location>
        <begin position="68"/>
        <end position="451"/>
    </location>
</feature>
<dbReference type="AlphaFoldDB" id="A0AAD5LR38"/>
<dbReference type="GO" id="GO:0008892">
    <property type="term" value="F:guanine deaminase activity"/>
    <property type="evidence" value="ECO:0007669"/>
    <property type="project" value="UniProtKB-UniRule"/>
</dbReference>
<sequence length="458" mass="50804">MRSVIRRATRAYKANVVHSIALNQLEVLQPGLVGVDECGRIAYVLDLQKHSLADAPYDELIDLGQRLLIPGFVDGHAHAPQHAFLGVGMHLPLLDWLETYTFPYESRFKCPKFAQSVYKKAVKRHLDNGTTTCSYFATIHLESCKVLSDIIEELGQRGYVGKVNMDRNAPEELKEDTAASVAHTREFVDYVLNKKNPLLTPVITPRFVPSTTSPLMRALGDISREHNPPLPVQSHLSENPKEIEWVKSMHPECKSYTDVYDHHGLLHERSYMAHCIWCAQDERDLLRVRKTGIIHCPNSNFSLSSGVLNVRRLLEEGIKVGLGTDVSGGYSPSMLDAIRQAVMASKLVSIGQWSGKEAGDTDDYDALTYAEAFHLATVGGAEALGLADKIGNFVAGKEFDALVVNPYTSNSPIDAPSEQEPQKDALHVFQQFLFLGDDRNIEDVYVAGKHVKSVDAKA</sequence>
<keyword evidence="11" id="KW-1185">Reference proteome</keyword>
<dbReference type="GO" id="GO:0005829">
    <property type="term" value="C:cytosol"/>
    <property type="evidence" value="ECO:0007669"/>
    <property type="project" value="TreeGrafter"/>
</dbReference>
<dbReference type="Gene3D" id="3.20.20.140">
    <property type="entry name" value="Metal-dependent hydrolases"/>
    <property type="match status" value="1"/>
</dbReference>
<evidence type="ECO:0000256" key="2">
    <source>
        <dbReference type="ARBA" id="ARBA00006745"/>
    </source>
</evidence>
<comment type="pathway">
    <text evidence="1 8">Purine metabolism; guanine degradation; xanthine from guanine: step 1/1.</text>
</comment>
<dbReference type="InterPro" id="IPR051607">
    <property type="entry name" value="Metallo-dep_hydrolases"/>
</dbReference>
<reference evidence="10" key="1">
    <citation type="submission" date="2021-12" db="EMBL/GenBank/DDBJ databases">
        <title>Prjna785345.</title>
        <authorList>
            <person name="Rujirawat T."/>
            <person name="Krajaejun T."/>
        </authorList>
    </citation>
    <scope>NUCLEOTIDE SEQUENCE</scope>
    <source>
        <strain evidence="10">Pi057C3</strain>
    </source>
</reference>
<dbReference type="InterPro" id="IPR014311">
    <property type="entry name" value="Guanine_deaminase"/>
</dbReference>
<dbReference type="InterPro" id="IPR006680">
    <property type="entry name" value="Amidohydro-rel"/>
</dbReference>
<proteinExistence type="inferred from homology"/>
<evidence type="ECO:0000256" key="6">
    <source>
        <dbReference type="ARBA" id="ARBA00022833"/>
    </source>
</evidence>
<comment type="function">
    <text evidence="8">Catalyzes the hydrolytic deamination of guanine, producing xanthine and ammonia.</text>
</comment>
<evidence type="ECO:0000256" key="7">
    <source>
        <dbReference type="ARBA" id="ARBA00051148"/>
    </source>
</evidence>
<evidence type="ECO:0000256" key="1">
    <source>
        <dbReference type="ARBA" id="ARBA00004984"/>
    </source>
</evidence>
<dbReference type="Proteomes" id="UP001209570">
    <property type="component" value="Unassembled WGS sequence"/>
</dbReference>
<comment type="catalytic activity">
    <reaction evidence="7 8">
        <text>guanine + H2O + H(+) = xanthine + NH4(+)</text>
        <dbReference type="Rhea" id="RHEA:14665"/>
        <dbReference type="ChEBI" id="CHEBI:15377"/>
        <dbReference type="ChEBI" id="CHEBI:15378"/>
        <dbReference type="ChEBI" id="CHEBI:16235"/>
        <dbReference type="ChEBI" id="CHEBI:17712"/>
        <dbReference type="ChEBI" id="CHEBI:28938"/>
        <dbReference type="EC" id="3.5.4.3"/>
    </reaction>
</comment>
<dbReference type="FunFam" id="3.20.20.140:FF:000022">
    <property type="entry name" value="Guanine deaminase"/>
    <property type="match status" value="1"/>
</dbReference>
<keyword evidence="6 8" id="KW-0862">Zinc</keyword>
<evidence type="ECO:0000256" key="5">
    <source>
        <dbReference type="ARBA" id="ARBA00022801"/>
    </source>
</evidence>
<evidence type="ECO:0000256" key="3">
    <source>
        <dbReference type="ARBA" id="ARBA00012781"/>
    </source>
</evidence>
<dbReference type="InterPro" id="IPR032466">
    <property type="entry name" value="Metal_Hydrolase"/>
</dbReference>
<evidence type="ECO:0000256" key="4">
    <source>
        <dbReference type="ARBA" id="ARBA00022723"/>
    </source>
</evidence>
<dbReference type="NCBIfam" id="TIGR02967">
    <property type="entry name" value="guan_deamin"/>
    <property type="match status" value="1"/>
</dbReference>
<dbReference type="InterPro" id="IPR011059">
    <property type="entry name" value="Metal-dep_hydrolase_composite"/>
</dbReference>
<protein>
    <recommendedName>
        <fullName evidence="3 8">Guanine deaminase</fullName>
        <shortName evidence="8">Guanase</shortName>
        <ecNumber evidence="3 8">3.5.4.3</ecNumber>
    </recommendedName>
    <alternativeName>
        <fullName evidence="8">Guanine aminohydrolase</fullName>
    </alternativeName>
</protein>
<gene>
    <name evidence="10" type="ORF">P43SY_009762</name>
</gene>
<dbReference type="EC" id="3.5.4.3" evidence="3 8"/>
<name>A0AAD5LR38_PYTIN</name>
<comment type="similarity">
    <text evidence="2 8">Belongs to the metallo-dependent hydrolases superfamily. ATZ/TRZ family.</text>
</comment>
<dbReference type="GO" id="GO:0008270">
    <property type="term" value="F:zinc ion binding"/>
    <property type="evidence" value="ECO:0007669"/>
    <property type="project" value="UniProtKB-UniRule"/>
</dbReference>
<dbReference type="Gene3D" id="2.30.40.10">
    <property type="entry name" value="Urease, subunit C, domain 1"/>
    <property type="match status" value="1"/>
</dbReference>
<dbReference type="PANTHER" id="PTHR11271">
    <property type="entry name" value="GUANINE DEAMINASE"/>
    <property type="match status" value="1"/>
</dbReference>
<dbReference type="Pfam" id="PF01979">
    <property type="entry name" value="Amidohydro_1"/>
    <property type="match status" value="1"/>
</dbReference>
<dbReference type="GO" id="GO:0006147">
    <property type="term" value="P:guanine catabolic process"/>
    <property type="evidence" value="ECO:0007669"/>
    <property type="project" value="UniProtKB-UniRule"/>
</dbReference>
<evidence type="ECO:0000313" key="11">
    <source>
        <dbReference type="Proteomes" id="UP001209570"/>
    </source>
</evidence>
<evidence type="ECO:0000256" key="8">
    <source>
        <dbReference type="RuleBase" id="RU366009"/>
    </source>
</evidence>
<dbReference type="PANTHER" id="PTHR11271:SF6">
    <property type="entry name" value="GUANINE DEAMINASE"/>
    <property type="match status" value="1"/>
</dbReference>
<accession>A0AAD5LR38</accession>